<dbReference type="Proteomes" id="UP000198926">
    <property type="component" value="Unassembled WGS sequence"/>
</dbReference>
<gene>
    <name evidence="4" type="ORF">SAMN05444714_1130</name>
</gene>
<name>A0A1I6M1F5_9RHOB</name>
<keyword evidence="5" id="KW-1185">Reference proteome</keyword>
<dbReference type="InterPro" id="IPR050832">
    <property type="entry name" value="Bact_Acetyltransf"/>
</dbReference>
<dbReference type="EMBL" id="FOZM01000001">
    <property type="protein sequence ID" value="SFS09525.1"/>
    <property type="molecule type" value="Genomic_DNA"/>
</dbReference>
<dbReference type="Gene3D" id="3.40.630.30">
    <property type="match status" value="1"/>
</dbReference>
<evidence type="ECO:0000259" key="3">
    <source>
        <dbReference type="PROSITE" id="PS51186"/>
    </source>
</evidence>
<dbReference type="Pfam" id="PF00583">
    <property type="entry name" value="Acetyltransf_1"/>
    <property type="match status" value="1"/>
</dbReference>
<organism evidence="4 5">
    <name type="scientific">Yoonia litorea</name>
    <dbReference type="NCBI Taxonomy" id="1123755"/>
    <lineage>
        <taxon>Bacteria</taxon>
        <taxon>Pseudomonadati</taxon>
        <taxon>Pseudomonadota</taxon>
        <taxon>Alphaproteobacteria</taxon>
        <taxon>Rhodobacterales</taxon>
        <taxon>Paracoccaceae</taxon>
        <taxon>Yoonia</taxon>
    </lineage>
</organism>
<evidence type="ECO:0000313" key="4">
    <source>
        <dbReference type="EMBL" id="SFS09525.1"/>
    </source>
</evidence>
<dbReference type="InterPro" id="IPR016181">
    <property type="entry name" value="Acyl_CoA_acyltransferase"/>
</dbReference>
<evidence type="ECO:0000313" key="5">
    <source>
        <dbReference type="Proteomes" id="UP000198926"/>
    </source>
</evidence>
<dbReference type="CDD" id="cd04301">
    <property type="entry name" value="NAT_SF"/>
    <property type="match status" value="1"/>
</dbReference>
<dbReference type="SUPFAM" id="SSF55729">
    <property type="entry name" value="Acyl-CoA N-acyltransferases (Nat)"/>
    <property type="match status" value="1"/>
</dbReference>
<dbReference type="PROSITE" id="PS51186">
    <property type="entry name" value="GNAT"/>
    <property type="match status" value="1"/>
</dbReference>
<accession>A0A1I6M1F5</accession>
<evidence type="ECO:0000256" key="2">
    <source>
        <dbReference type="ARBA" id="ARBA00023315"/>
    </source>
</evidence>
<dbReference type="PANTHER" id="PTHR43877">
    <property type="entry name" value="AMINOALKYLPHOSPHONATE N-ACETYLTRANSFERASE-RELATED-RELATED"/>
    <property type="match status" value="1"/>
</dbReference>
<evidence type="ECO:0000256" key="1">
    <source>
        <dbReference type="ARBA" id="ARBA00022679"/>
    </source>
</evidence>
<dbReference type="OrthoDB" id="7595389at2"/>
<protein>
    <submittedName>
        <fullName evidence="4">Acetyltransferase (GNAT) family protein</fullName>
    </submittedName>
</protein>
<dbReference type="STRING" id="1123755.SAMN05444714_1130"/>
<dbReference type="AlphaFoldDB" id="A0A1I6M1F5"/>
<feature type="domain" description="N-acetyltransferase" evidence="3">
    <location>
        <begin position="10"/>
        <end position="150"/>
    </location>
</feature>
<keyword evidence="1 4" id="KW-0808">Transferase</keyword>
<dbReference type="GO" id="GO:0016747">
    <property type="term" value="F:acyltransferase activity, transferring groups other than amino-acyl groups"/>
    <property type="evidence" value="ECO:0007669"/>
    <property type="project" value="InterPro"/>
</dbReference>
<dbReference type="RefSeq" id="WP_090205009.1">
    <property type="nucleotide sequence ID" value="NZ_FOZM01000001.1"/>
</dbReference>
<dbReference type="PANTHER" id="PTHR43877:SF2">
    <property type="entry name" value="AMINOALKYLPHOSPHONATE N-ACETYLTRANSFERASE-RELATED"/>
    <property type="match status" value="1"/>
</dbReference>
<keyword evidence="2" id="KW-0012">Acyltransferase</keyword>
<sequence length="150" mass="16348">MAVLTSMTEAIIRHLTVNDGENALRLYTELTFGPPANDLSAFARVINHPGTSVLGAFAQDTLVAMVTLHLLPNVTMDARPYALIENVVTTASHRRQGIGRRLLDAAAERAWAANCYKIMLLTGAKRGVEDFYCAAGFSSEDKTAMVLRRP</sequence>
<proteinExistence type="predicted"/>
<reference evidence="4 5" key="1">
    <citation type="submission" date="2016-10" db="EMBL/GenBank/DDBJ databases">
        <authorList>
            <person name="de Groot N.N."/>
        </authorList>
    </citation>
    <scope>NUCLEOTIDE SEQUENCE [LARGE SCALE GENOMIC DNA]</scope>
    <source>
        <strain evidence="4 5">DSM 29433</strain>
    </source>
</reference>
<dbReference type="InterPro" id="IPR000182">
    <property type="entry name" value="GNAT_dom"/>
</dbReference>